<gene>
    <name evidence="1" type="ORF">BDN72DRAFT_831994</name>
</gene>
<proteinExistence type="predicted"/>
<keyword evidence="2" id="KW-1185">Reference proteome</keyword>
<dbReference type="EMBL" id="ML208262">
    <property type="protein sequence ID" value="TFK75665.1"/>
    <property type="molecule type" value="Genomic_DNA"/>
</dbReference>
<dbReference type="Proteomes" id="UP000308600">
    <property type="component" value="Unassembled WGS sequence"/>
</dbReference>
<sequence length="706" mass="77586">MPSVDPQPVAGPSTQVLQPHNLRKRSGSSVETRDSKKLKKEATTDSVASSTKDKKKRGRKRKRTRKTPIVTPQNPTPAMARPRSASVSSALTPLSSDAEEPDTPATTIPEDAPAVNVDESEPSIQDKGKGKATSPTPSEALPSRIARLTQQHQEQSVVLEQHQNLLQSLQQSLTCQICLDLLHKPFALAPCGHVTCYNCLVRWFTSPPDEGAPPARHQQNHIYRRKTCPVCRTVVIERPVEVWGIKSMVSTLARSGLAVLPEGVEPIQTGSAPAANATGPRNDDPWHNIFRAAHRLRGIAPPIAAPQNAEGGGNNLEDLGMYDAEDGGIYRCLDCMHEIWDGVCSSCNRPYPGHQAGQANANDHGAGPFAEAFMNILARHRFNNPYTDSEDESDFDDMPPVLDLLMPRSDDDDLPEANHWDLSDGDETGEEYEGSFIDDEGPADHISIRSSDHGGEEDGQDDEMMDDHEPGLAAMRAARLRRFGIDDEADLIAEVGAGDRRGRGRSAVPPPSSRNSRGVILDFDSDEEPPRRLTRSIQSQARRLGGSLRMGRGQQNPRDGLAYGDDDDEEDDEPRAGPSRQPTNRGRHVNARASSSRTPMVVVVDSDEEGSRSDSYGDSDNERPRHYVRFDEWEGHDDNDDDEDHSENYAERLLGLDFASDVEPGEDEDEELASPPPRTRSRSRVASGSNSALHRSTRSSSSRHRR</sequence>
<protein>
    <submittedName>
        <fullName evidence="1">Uncharacterized protein</fullName>
    </submittedName>
</protein>
<accession>A0ACD3BCU6</accession>
<reference evidence="1 2" key="1">
    <citation type="journal article" date="2019" name="Nat. Ecol. Evol.">
        <title>Megaphylogeny resolves global patterns of mushroom evolution.</title>
        <authorList>
            <person name="Varga T."/>
            <person name="Krizsan K."/>
            <person name="Foldi C."/>
            <person name="Dima B."/>
            <person name="Sanchez-Garcia M."/>
            <person name="Sanchez-Ramirez S."/>
            <person name="Szollosi G.J."/>
            <person name="Szarkandi J.G."/>
            <person name="Papp V."/>
            <person name="Albert L."/>
            <person name="Andreopoulos W."/>
            <person name="Angelini C."/>
            <person name="Antonin V."/>
            <person name="Barry K.W."/>
            <person name="Bougher N.L."/>
            <person name="Buchanan P."/>
            <person name="Buyck B."/>
            <person name="Bense V."/>
            <person name="Catcheside P."/>
            <person name="Chovatia M."/>
            <person name="Cooper J."/>
            <person name="Damon W."/>
            <person name="Desjardin D."/>
            <person name="Finy P."/>
            <person name="Geml J."/>
            <person name="Haridas S."/>
            <person name="Hughes K."/>
            <person name="Justo A."/>
            <person name="Karasinski D."/>
            <person name="Kautmanova I."/>
            <person name="Kiss B."/>
            <person name="Kocsube S."/>
            <person name="Kotiranta H."/>
            <person name="LaButti K.M."/>
            <person name="Lechner B.E."/>
            <person name="Liimatainen K."/>
            <person name="Lipzen A."/>
            <person name="Lukacs Z."/>
            <person name="Mihaltcheva S."/>
            <person name="Morgado L.N."/>
            <person name="Niskanen T."/>
            <person name="Noordeloos M.E."/>
            <person name="Ohm R.A."/>
            <person name="Ortiz-Santana B."/>
            <person name="Ovrebo C."/>
            <person name="Racz N."/>
            <person name="Riley R."/>
            <person name="Savchenko A."/>
            <person name="Shiryaev A."/>
            <person name="Soop K."/>
            <person name="Spirin V."/>
            <person name="Szebenyi C."/>
            <person name="Tomsovsky M."/>
            <person name="Tulloss R.E."/>
            <person name="Uehling J."/>
            <person name="Grigoriev I.V."/>
            <person name="Vagvolgyi C."/>
            <person name="Papp T."/>
            <person name="Martin F.M."/>
            <person name="Miettinen O."/>
            <person name="Hibbett D.S."/>
            <person name="Nagy L.G."/>
        </authorList>
    </citation>
    <scope>NUCLEOTIDE SEQUENCE [LARGE SCALE GENOMIC DNA]</scope>
    <source>
        <strain evidence="1 2">NL-1719</strain>
    </source>
</reference>
<evidence type="ECO:0000313" key="2">
    <source>
        <dbReference type="Proteomes" id="UP000308600"/>
    </source>
</evidence>
<evidence type="ECO:0000313" key="1">
    <source>
        <dbReference type="EMBL" id="TFK75665.1"/>
    </source>
</evidence>
<organism evidence="1 2">
    <name type="scientific">Pluteus cervinus</name>
    <dbReference type="NCBI Taxonomy" id="181527"/>
    <lineage>
        <taxon>Eukaryota</taxon>
        <taxon>Fungi</taxon>
        <taxon>Dikarya</taxon>
        <taxon>Basidiomycota</taxon>
        <taxon>Agaricomycotina</taxon>
        <taxon>Agaricomycetes</taxon>
        <taxon>Agaricomycetidae</taxon>
        <taxon>Agaricales</taxon>
        <taxon>Pluteineae</taxon>
        <taxon>Pluteaceae</taxon>
        <taxon>Pluteus</taxon>
    </lineage>
</organism>
<name>A0ACD3BCU6_9AGAR</name>